<dbReference type="AlphaFoldDB" id="A0AA38LZI6"/>
<keyword evidence="2" id="KW-0853">WD repeat</keyword>
<evidence type="ECO:0000256" key="3">
    <source>
        <dbReference type="ARBA" id="ARBA00022737"/>
    </source>
</evidence>
<reference evidence="5" key="1">
    <citation type="journal article" date="2023" name="G3 (Bethesda)">
        <title>Whole genome assemblies of Zophobas morio and Tenebrio molitor.</title>
        <authorList>
            <person name="Kaur S."/>
            <person name="Stinson S.A."/>
            <person name="diCenzo G.C."/>
        </authorList>
    </citation>
    <scope>NUCLEOTIDE SEQUENCE</scope>
    <source>
        <strain evidence="5">QUZm001</strain>
    </source>
</reference>
<comment type="caution">
    <text evidence="5">The sequence shown here is derived from an EMBL/GenBank/DDBJ whole genome shotgun (WGS) entry which is preliminary data.</text>
</comment>
<name>A0AA38LZI6_9CUCU</name>
<dbReference type="PANTHER" id="PTHR44040">
    <property type="entry name" value="RETINOBLASTOMA-BINDING PROTEIN 5"/>
    <property type="match status" value="1"/>
</dbReference>
<accession>A0AA38LZI6</accession>
<sequence length="262" mass="29008">MSYNQGNRDIQVHRFFNLHLLAKKKLVFIIDEVFAVTCEFDYTGSLLAVGCKDGKIGIWEVVTRMFIESLLGHVAPITSLSWSATQKRILLSGAADWQVPFVLPSFVLVILFEIIIWDVQSGEKLFCHVFGSYVLNAQLSPSCRSSTFVASVLAENPFLCRMKSTRVQEEHNTRAAPTTLDAAASIYEFTASEEAAGRLENSIVSFDGSGTQVFVGYYGAAGPTILSLYIYMCNKGLLVEESSYSERTTSVCCEYLSSRPAQ</sequence>
<organism evidence="5 6">
    <name type="scientific">Zophobas morio</name>
    <dbReference type="NCBI Taxonomy" id="2755281"/>
    <lineage>
        <taxon>Eukaryota</taxon>
        <taxon>Metazoa</taxon>
        <taxon>Ecdysozoa</taxon>
        <taxon>Arthropoda</taxon>
        <taxon>Hexapoda</taxon>
        <taxon>Insecta</taxon>
        <taxon>Pterygota</taxon>
        <taxon>Neoptera</taxon>
        <taxon>Endopterygota</taxon>
        <taxon>Coleoptera</taxon>
        <taxon>Polyphaga</taxon>
        <taxon>Cucujiformia</taxon>
        <taxon>Tenebrionidae</taxon>
        <taxon>Zophobas</taxon>
    </lineage>
</organism>
<protein>
    <submittedName>
        <fullName evidence="5">Uncharacterized protein</fullName>
    </submittedName>
</protein>
<evidence type="ECO:0000256" key="4">
    <source>
        <dbReference type="ARBA" id="ARBA00023242"/>
    </source>
</evidence>
<dbReference type="InterPro" id="IPR036322">
    <property type="entry name" value="WD40_repeat_dom_sf"/>
</dbReference>
<evidence type="ECO:0000313" key="6">
    <source>
        <dbReference type="Proteomes" id="UP001168821"/>
    </source>
</evidence>
<dbReference type="InterPro" id="IPR015943">
    <property type="entry name" value="WD40/YVTN_repeat-like_dom_sf"/>
</dbReference>
<dbReference type="Proteomes" id="UP001168821">
    <property type="component" value="Unassembled WGS sequence"/>
</dbReference>
<evidence type="ECO:0000256" key="2">
    <source>
        <dbReference type="ARBA" id="ARBA00022574"/>
    </source>
</evidence>
<evidence type="ECO:0000313" key="5">
    <source>
        <dbReference type="EMBL" id="KAJ3626905.1"/>
    </source>
</evidence>
<dbReference type="SMART" id="SM00320">
    <property type="entry name" value="WD40"/>
    <property type="match status" value="2"/>
</dbReference>
<dbReference type="Gene3D" id="2.130.10.10">
    <property type="entry name" value="YVTN repeat-like/Quinoprotein amine dehydrogenase"/>
    <property type="match status" value="1"/>
</dbReference>
<gene>
    <name evidence="5" type="ORF">Zmor_004156</name>
</gene>
<dbReference type="Pfam" id="PF00400">
    <property type="entry name" value="WD40"/>
    <property type="match status" value="2"/>
</dbReference>
<keyword evidence="4" id="KW-0539">Nucleus</keyword>
<dbReference type="EMBL" id="JALNTZ010001275">
    <property type="protein sequence ID" value="KAJ3626905.1"/>
    <property type="molecule type" value="Genomic_DNA"/>
</dbReference>
<evidence type="ECO:0000256" key="1">
    <source>
        <dbReference type="ARBA" id="ARBA00004123"/>
    </source>
</evidence>
<keyword evidence="6" id="KW-1185">Reference proteome</keyword>
<dbReference type="InterPro" id="IPR037850">
    <property type="entry name" value="RBBP5/Swd1"/>
</dbReference>
<dbReference type="GO" id="GO:0048188">
    <property type="term" value="C:Set1C/COMPASS complex"/>
    <property type="evidence" value="ECO:0007669"/>
    <property type="project" value="InterPro"/>
</dbReference>
<dbReference type="PANTHER" id="PTHR44040:SF1">
    <property type="entry name" value="RETINOBLASTOMA-BINDING PROTEIN 5"/>
    <property type="match status" value="1"/>
</dbReference>
<dbReference type="SUPFAM" id="SSF50978">
    <property type="entry name" value="WD40 repeat-like"/>
    <property type="match status" value="1"/>
</dbReference>
<keyword evidence="3" id="KW-0677">Repeat</keyword>
<comment type="subcellular location">
    <subcellularLocation>
        <location evidence="1">Nucleus</location>
    </subcellularLocation>
</comment>
<dbReference type="InterPro" id="IPR001680">
    <property type="entry name" value="WD40_rpt"/>
</dbReference>
<proteinExistence type="predicted"/>